<protein>
    <submittedName>
        <fullName evidence="1">(malaria parasite P. vivax) hypothetical protein</fullName>
    </submittedName>
</protein>
<sequence length="295" mass="34706">MAAAKENDYAFFKNFKEYRESIKKLQNGTLSSLEDKKCNSIRKDDRFLLLNNSEEICKDFKILSNSMLSFGHDISGDSTRHISDFGFLNYWLNDNLRNYGANGSNYVKEFYYKLKEDNDFDTKNLLNDKIYDIDELDFKKLRFLYNLYDNLYKIIDIIDDKPVLRGFPCSYYTSICIENYREAKILGNDESSFFWGALNDFKNSYITIPYDPEDDKGCNFSTSGKLPTDEEILSYRSIVFGGKRPWTKDKIRKLIKGGSNKNEWENQLIHSDIEKKKVHLDKDKYNIEYRSAGNF</sequence>
<name>A0A8S4HM44_PLAVI</name>
<gene>
    <name evidence="1" type="ORF">PVW1_000019100</name>
</gene>
<dbReference type="AlphaFoldDB" id="A0A8S4HM44"/>
<organism evidence="1 2">
    <name type="scientific">Plasmodium vivax</name>
    <name type="common">malaria parasite P. vivax</name>
    <dbReference type="NCBI Taxonomy" id="5855"/>
    <lineage>
        <taxon>Eukaryota</taxon>
        <taxon>Sar</taxon>
        <taxon>Alveolata</taxon>
        <taxon>Apicomplexa</taxon>
        <taxon>Aconoidasida</taxon>
        <taxon>Haemosporida</taxon>
        <taxon>Plasmodiidae</taxon>
        <taxon>Plasmodium</taxon>
        <taxon>Plasmodium (Plasmodium)</taxon>
    </lineage>
</organism>
<dbReference type="EMBL" id="CAJZCX010000019">
    <property type="protein sequence ID" value="CAG9485753.1"/>
    <property type="molecule type" value="Genomic_DNA"/>
</dbReference>
<proteinExistence type="predicted"/>
<evidence type="ECO:0000313" key="2">
    <source>
        <dbReference type="Proteomes" id="UP000779233"/>
    </source>
</evidence>
<evidence type="ECO:0000313" key="1">
    <source>
        <dbReference type="EMBL" id="CAG9485753.1"/>
    </source>
</evidence>
<dbReference type="VEuPathDB" id="PlasmoDB:PVPAM_130013000"/>
<accession>A0A8S4HM44</accession>
<reference evidence="1" key="1">
    <citation type="submission" date="2021-09" db="EMBL/GenBank/DDBJ databases">
        <authorList>
            <consortium name="Pathogen Informatics"/>
        </authorList>
    </citation>
    <scope>NUCLEOTIDE SEQUENCE</scope>
    <source>
        <strain evidence="1">PvW1</strain>
    </source>
</reference>
<dbReference type="Proteomes" id="UP000779233">
    <property type="component" value="Unassembled WGS sequence"/>
</dbReference>
<comment type="caution">
    <text evidence="1">The sequence shown here is derived from an EMBL/GenBank/DDBJ whole genome shotgun (WGS) entry which is preliminary data.</text>
</comment>